<evidence type="ECO:0000313" key="2">
    <source>
        <dbReference type="Proteomes" id="UP000054928"/>
    </source>
</evidence>
<sequence length="63" mass="7095">MRTYTIAYLSGRLLYKFLSFDTNKDASHDVCLELNEDTRDALLVETARGAIFRHIVSLSSAGK</sequence>
<evidence type="ECO:0000313" key="1">
    <source>
        <dbReference type="EMBL" id="CEG48744.1"/>
    </source>
</evidence>
<reference evidence="2" key="1">
    <citation type="submission" date="2014-09" db="EMBL/GenBank/DDBJ databases">
        <authorList>
            <person name="Sharma Rahul"/>
            <person name="Thines Marco"/>
        </authorList>
    </citation>
    <scope>NUCLEOTIDE SEQUENCE [LARGE SCALE GENOMIC DNA]</scope>
</reference>
<dbReference type="GeneID" id="36401605"/>
<dbReference type="AlphaFoldDB" id="A0A0P1B207"/>
<organism evidence="1 2">
    <name type="scientific">Plasmopara halstedii</name>
    <name type="common">Downy mildew of sunflower</name>
    <dbReference type="NCBI Taxonomy" id="4781"/>
    <lineage>
        <taxon>Eukaryota</taxon>
        <taxon>Sar</taxon>
        <taxon>Stramenopiles</taxon>
        <taxon>Oomycota</taxon>
        <taxon>Peronosporomycetes</taxon>
        <taxon>Peronosporales</taxon>
        <taxon>Peronosporaceae</taxon>
        <taxon>Plasmopara</taxon>
    </lineage>
</organism>
<dbReference type="Proteomes" id="UP000054928">
    <property type="component" value="Unassembled WGS sequence"/>
</dbReference>
<name>A0A0P1B207_PLAHL</name>
<protein>
    <submittedName>
        <fullName evidence="1">Uncharacterized protein</fullName>
    </submittedName>
</protein>
<accession>A0A0P1B207</accession>
<keyword evidence="2" id="KW-1185">Reference proteome</keyword>
<dbReference type="RefSeq" id="XP_024585113.1">
    <property type="nucleotide sequence ID" value="XM_024719855.1"/>
</dbReference>
<proteinExistence type="predicted"/>
<dbReference type="EMBL" id="CCYD01003042">
    <property type="protein sequence ID" value="CEG48744.1"/>
    <property type="molecule type" value="Genomic_DNA"/>
</dbReference>